<evidence type="ECO:0000256" key="9">
    <source>
        <dbReference type="ARBA" id="ARBA00038345"/>
    </source>
</evidence>
<dbReference type="Pfam" id="PF02843">
    <property type="entry name" value="GARS_C"/>
    <property type="match status" value="1"/>
</dbReference>
<dbReference type="SUPFAM" id="SSF51246">
    <property type="entry name" value="Rudiment single hybrid motif"/>
    <property type="match status" value="1"/>
</dbReference>
<keyword evidence="16" id="KW-1185">Reference proteome</keyword>
<dbReference type="InterPro" id="IPR020559">
    <property type="entry name" value="PRibGlycinamide_synth_CS"/>
</dbReference>
<dbReference type="UniPathway" id="UPA00074">
    <property type="reaction ID" value="UER00125"/>
</dbReference>
<dbReference type="EMBL" id="FNHG01000008">
    <property type="protein sequence ID" value="SDM30542.1"/>
    <property type="molecule type" value="Genomic_DNA"/>
</dbReference>
<dbReference type="PROSITE" id="PS00184">
    <property type="entry name" value="GARS"/>
    <property type="match status" value="1"/>
</dbReference>
<dbReference type="InterPro" id="IPR020560">
    <property type="entry name" value="PRibGlycinamide_synth_C-dom"/>
</dbReference>
<evidence type="ECO:0000256" key="2">
    <source>
        <dbReference type="ARBA" id="ARBA00001946"/>
    </source>
</evidence>
<evidence type="ECO:0000256" key="4">
    <source>
        <dbReference type="ARBA" id="ARBA00013255"/>
    </source>
</evidence>
<dbReference type="GO" id="GO:0005524">
    <property type="term" value="F:ATP binding"/>
    <property type="evidence" value="ECO:0007669"/>
    <property type="project" value="UniProtKB-UniRule"/>
</dbReference>
<evidence type="ECO:0000259" key="14">
    <source>
        <dbReference type="PROSITE" id="PS50975"/>
    </source>
</evidence>
<dbReference type="Proteomes" id="UP000199759">
    <property type="component" value="Unassembled WGS sequence"/>
</dbReference>
<dbReference type="EC" id="6.3.4.13" evidence="4 12"/>
<evidence type="ECO:0000256" key="12">
    <source>
        <dbReference type="HAMAP-Rule" id="MF_00138"/>
    </source>
</evidence>
<dbReference type="PANTHER" id="PTHR43472:SF1">
    <property type="entry name" value="PHOSPHORIBOSYLAMINE--GLYCINE LIGASE, CHLOROPLASTIC"/>
    <property type="match status" value="1"/>
</dbReference>
<dbReference type="AlphaFoldDB" id="A0A1G9S567"/>
<dbReference type="Pfam" id="PF01071">
    <property type="entry name" value="GARS_A"/>
    <property type="match status" value="1"/>
</dbReference>
<evidence type="ECO:0000313" key="15">
    <source>
        <dbReference type="EMBL" id="SDM30542.1"/>
    </source>
</evidence>
<dbReference type="InterPro" id="IPR000115">
    <property type="entry name" value="PRibGlycinamide_synth"/>
</dbReference>
<dbReference type="SUPFAM" id="SSF52440">
    <property type="entry name" value="PreATP-grasp domain"/>
    <property type="match status" value="1"/>
</dbReference>
<dbReference type="InterPro" id="IPR016185">
    <property type="entry name" value="PreATP-grasp_dom_sf"/>
</dbReference>
<keyword evidence="7 12" id="KW-0658">Purine biosynthesis</keyword>
<comment type="cofactor">
    <cofactor evidence="1">
        <name>Mn(2+)</name>
        <dbReference type="ChEBI" id="CHEBI:29035"/>
    </cofactor>
</comment>
<dbReference type="PROSITE" id="PS50975">
    <property type="entry name" value="ATP_GRASP"/>
    <property type="match status" value="1"/>
</dbReference>
<sequence>MKVLVIGSGGREHALVWKIAQSPLVTALIAAPGSAAIGTLATCVNIPVSDLDGLVDLARERTVDLVVIGPEIPLCDGLADKLRAIGIAVFGPSKAASMLETSKAFAKDFYARHNVPTARYGVFDDAVRAKAFLDEFSPPYVLKADGLAAGKGVVIPETREAAEAEIDAFLSGKFGDASRTLVIEEFMRGEEVSIFALCDGKTVLYCGAAQDHKRVGEGDTGPNTGGMGAYSPAPIATLALIDTVMKTIIEPTAAGLAAEGTPFQGVLFAGIMVTADGPKTVEFNIRFGDPECQVLMARIANDILPYLKAAATGHLDQMLPIDWSPEPAITVVMAAKGYPGDYSKGSVIEGVDAANALDGVHVFEAGTSRDAQGRRIAAGGRVLNVTATGESLHYAADRAYTAIDAINWPDGFCRRDIAWRALKTH</sequence>
<comment type="cofactor">
    <cofactor evidence="2">
        <name>Mg(2+)</name>
        <dbReference type="ChEBI" id="CHEBI:18420"/>
    </cofactor>
</comment>
<organism evidence="15 16">
    <name type="scientific">Maricaulis salignorans</name>
    <dbReference type="NCBI Taxonomy" id="144026"/>
    <lineage>
        <taxon>Bacteria</taxon>
        <taxon>Pseudomonadati</taxon>
        <taxon>Pseudomonadota</taxon>
        <taxon>Alphaproteobacteria</taxon>
        <taxon>Maricaulales</taxon>
        <taxon>Maricaulaceae</taxon>
        <taxon>Maricaulis</taxon>
    </lineage>
</organism>
<dbReference type="SUPFAM" id="SSF56059">
    <property type="entry name" value="Glutathione synthetase ATP-binding domain-like"/>
    <property type="match status" value="1"/>
</dbReference>
<dbReference type="InterPro" id="IPR020562">
    <property type="entry name" value="PRibGlycinamide_synth_N"/>
</dbReference>
<dbReference type="GO" id="GO:0046872">
    <property type="term" value="F:metal ion binding"/>
    <property type="evidence" value="ECO:0007669"/>
    <property type="project" value="InterPro"/>
</dbReference>
<gene>
    <name evidence="12" type="primary">purD</name>
    <name evidence="15" type="ORF">SAMN04488568_108112</name>
</gene>
<dbReference type="GO" id="GO:0009113">
    <property type="term" value="P:purine nucleobase biosynthetic process"/>
    <property type="evidence" value="ECO:0007669"/>
    <property type="project" value="InterPro"/>
</dbReference>
<keyword evidence="6 13" id="KW-0547">Nucleotide-binding</keyword>
<keyword evidence="5 12" id="KW-0436">Ligase</keyword>
<dbReference type="InterPro" id="IPR011761">
    <property type="entry name" value="ATP-grasp"/>
</dbReference>
<dbReference type="InterPro" id="IPR037123">
    <property type="entry name" value="PRibGlycinamide_synth_C_sf"/>
</dbReference>
<dbReference type="HAMAP" id="MF_00138">
    <property type="entry name" value="GARS"/>
    <property type="match status" value="1"/>
</dbReference>
<evidence type="ECO:0000256" key="10">
    <source>
        <dbReference type="ARBA" id="ARBA00042242"/>
    </source>
</evidence>
<dbReference type="SMART" id="SM01210">
    <property type="entry name" value="GARS_C"/>
    <property type="match status" value="1"/>
</dbReference>
<evidence type="ECO:0000256" key="13">
    <source>
        <dbReference type="PROSITE-ProRule" id="PRU00409"/>
    </source>
</evidence>
<comment type="similarity">
    <text evidence="9 12">Belongs to the GARS family.</text>
</comment>
<evidence type="ECO:0000256" key="7">
    <source>
        <dbReference type="ARBA" id="ARBA00022755"/>
    </source>
</evidence>
<comment type="catalytic activity">
    <reaction evidence="12">
        <text>5-phospho-beta-D-ribosylamine + glycine + ATP = N(1)-(5-phospho-beta-D-ribosyl)glycinamide + ADP + phosphate + H(+)</text>
        <dbReference type="Rhea" id="RHEA:17453"/>
        <dbReference type="ChEBI" id="CHEBI:15378"/>
        <dbReference type="ChEBI" id="CHEBI:30616"/>
        <dbReference type="ChEBI" id="CHEBI:43474"/>
        <dbReference type="ChEBI" id="CHEBI:57305"/>
        <dbReference type="ChEBI" id="CHEBI:58681"/>
        <dbReference type="ChEBI" id="CHEBI:143788"/>
        <dbReference type="ChEBI" id="CHEBI:456216"/>
        <dbReference type="EC" id="6.3.4.13"/>
    </reaction>
</comment>
<evidence type="ECO:0000256" key="3">
    <source>
        <dbReference type="ARBA" id="ARBA00005174"/>
    </source>
</evidence>
<name>A0A1G9S567_9PROT</name>
<keyword evidence="8 13" id="KW-0067">ATP-binding</keyword>
<dbReference type="SMART" id="SM01209">
    <property type="entry name" value="GARS_A"/>
    <property type="match status" value="1"/>
</dbReference>
<dbReference type="Gene3D" id="3.40.50.20">
    <property type="match status" value="1"/>
</dbReference>
<dbReference type="GO" id="GO:0004637">
    <property type="term" value="F:phosphoribosylamine-glycine ligase activity"/>
    <property type="evidence" value="ECO:0007669"/>
    <property type="project" value="UniProtKB-UniRule"/>
</dbReference>
<dbReference type="InterPro" id="IPR020561">
    <property type="entry name" value="PRibGlycinamid_synth_ATP-grasp"/>
</dbReference>
<dbReference type="OrthoDB" id="9807240at2"/>
<comment type="pathway">
    <text evidence="3 12">Purine metabolism; IMP biosynthesis via de novo pathway; N(1)-(5-phospho-D-ribosyl)glycinamide from 5-phospho-alpha-D-ribose 1-diphosphate: step 2/2.</text>
</comment>
<proteinExistence type="inferred from homology"/>
<feature type="domain" description="ATP-grasp" evidence="14">
    <location>
        <begin position="107"/>
        <end position="312"/>
    </location>
</feature>
<dbReference type="NCBIfam" id="TIGR00877">
    <property type="entry name" value="purD"/>
    <property type="match status" value="1"/>
</dbReference>
<evidence type="ECO:0000256" key="5">
    <source>
        <dbReference type="ARBA" id="ARBA00022598"/>
    </source>
</evidence>
<evidence type="ECO:0000256" key="8">
    <source>
        <dbReference type="ARBA" id="ARBA00022840"/>
    </source>
</evidence>
<accession>A0A1G9S567</accession>
<dbReference type="RefSeq" id="WP_091769676.1">
    <property type="nucleotide sequence ID" value="NZ_FNHG01000008.1"/>
</dbReference>
<dbReference type="InterPro" id="IPR013815">
    <property type="entry name" value="ATP_grasp_subdomain_1"/>
</dbReference>
<protein>
    <recommendedName>
        <fullName evidence="4 12">Phosphoribosylamine--glycine ligase</fullName>
        <ecNumber evidence="4 12">6.3.4.13</ecNumber>
    </recommendedName>
    <alternativeName>
        <fullName evidence="12">GARS</fullName>
    </alternativeName>
    <alternativeName>
        <fullName evidence="10 12">Glycinamide ribonucleotide synthetase</fullName>
    </alternativeName>
    <alternativeName>
        <fullName evidence="11 12">Phosphoribosylglycinamide synthetase</fullName>
    </alternativeName>
</protein>
<evidence type="ECO:0000256" key="11">
    <source>
        <dbReference type="ARBA" id="ARBA00042864"/>
    </source>
</evidence>
<evidence type="ECO:0000256" key="1">
    <source>
        <dbReference type="ARBA" id="ARBA00001936"/>
    </source>
</evidence>
<dbReference type="Pfam" id="PF02844">
    <property type="entry name" value="GARS_N"/>
    <property type="match status" value="1"/>
</dbReference>
<dbReference type="GO" id="GO:0006189">
    <property type="term" value="P:'de novo' IMP biosynthetic process"/>
    <property type="evidence" value="ECO:0007669"/>
    <property type="project" value="UniProtKB-UniRule"/>
</dbReference>
<dbReference type="FunFam" id="3.90.600.10:FF:000001">
    <property type="entry name" value="Trifunctional purine biosynthetic protein adenosine-3"/>
    <property type="match status" value="1"/>
</dbReference>
<dbReference type="Gene3D" id="3.30.1490.20">
    <property type="entry name" value="ATP-grasp fold, A domain"/>
    <property type="match status" value="1"/>
</dbReference>
<evidence type="ECO:0000313" key="16">
    <source>
        <dbReference type="Proteomes" id="UP000199759"/>
    </source>
</evidence>
<dbReference type="Gene3D" id="3.90.600.10">
    <property type="entry name" value="Phosphoribosylglycinamide synthetase, C-terminal domain"/>
    <property type="match status" value="1"/>
</dbReference>
<dbReference type="Gene3D" id="3.30.470.20">
    <property type="entry name" value="ATP-grasp fold, B domain"/>
    <property type="match status" value="1"/>
</dbReference>
<dbReference type="PANTHER" id="PTHR43472">
    <property type="entry name" value="PHOSPHORIBOSYLAMINE--GLYCINE LIGASE"/>
    <property type="match status" value="1"/>
</dbReference>
<evidence type="ECO:0000256" key="6">
    <source>
        <dbReference type="ARBA" id="ARBA00022741"/>
    </source>
</evidence>
<dbReference type="STRING" id="144026.SAMN04488568_108112"/>
<dbReference type="InterPro" id="IPR011054">
    <property type="entry name" value="Rudment_hybrid_motif"/>
</dbReference>
<reference evidence="15 16" key="1">
    <citation type="submission" date="2016-10" db="EMBL/GenBank/DDBJ databases">
        <authorList>
            <person name="de Groot N.N."/>
        </authorList>
    </citation>
    <scope>NUCLEOTIDE SEQUENCE [LARGE SCALE GENOMIC DNA]</scope>
    <source>
        <strain evidence="15 16">DSM 16077</strain>
    </source>
</reference>